<dbReference type="Gene3D" id="1.10.10.10">
    <property type="entry name" value="Winged helix-like DNA-binding domain superfamily/Winged helix DNA-binding domain"/>
    <property type="match status" value="1"/>
</dbReference>
<feature type="domain" description="OmpR/PhoB-type" evidence="5">
    <location>
        <begin position="133"/>
        <end position="232"/>
    </location>
</feature>
<keyword evidence="1 3" id="KW-0238">DNA-binding</keyword>
<dbReference type="InterPro" id="IPR001867">
    <property type="entry name" value="OmpR/PhoB-type_DNA-bd"/>
</dbReference>
<dbReference type="PANTHER" id="PTHR48111">
    <property type="entry name" value="REGULATOR OF RPOS"/>
    <property type="match status" value="1"/>
</dbReference>
<dbReference type="InterPro" id="IPR036388">
    <property type="entry name" value="WH-like_DNA-bd_sf"/>
</dbReference>
<dbReference type="InterPro" id="IPR011006">
    <property type="entry name" value="CheY-like_superfamily"/>
</dbReference>
<protein>
    <submittedName>
        <fullName evidence="6">Response regulator transcription factor</fullName>
    </submittedName>
</protein>
<evidence type="ECO:0000313" key="7">
    <source>
        <dbReference type="Proteomes" id="UP001203607"/>
    </source>
</evidence>
<name>A0ABT0PUG2_9FLAO</name>
<dbReference type="Proteomes" id="UP001203607">
    <property type="component" value="Unassembled WGS sequence"/>
</dbReference>
<gene>
    <name evidence="6" type="ORF">M3P19_13295</name>
</gene>
<sequence>MKKVLIVEDDLEIVRLLEIHLKDLGCEVLTATQGDTGLEKAINENPDLIILDVMLPEMDGIEICQKVRAKNITTPIMMLTARSEEIDKVLGLEVGADDYLTKPFSVREFIARVKAIFRRQKMDVVETAQEENPKLMQFDVLSIDIDMRKVLLDGKKVELSPKEFELLVLLSSNPGKSYDRSKLLNMIWGYDFKGYEHTVNSHINRLRSKIEPDMSNPKFILTTWGVGYKFNEELLENQLRQA</sequence>
<dbReference type="EMBL" id="JAMFMA010000003">
    <property type="protein sequence ID" value="MCL6274989.1"/>
    <property type="molecule type" value="Genomic_DNA"/>
</dbReference>
<comment type="caution">
    <text evidence="6">The sequence shown here is derived from an EMBL/GenBank/DDBJ whole genome shotgun (WGS) entry which is preliminary data.</text>
</comment>
<keyword evidence="2" id="KW-0597">Phosphoprotein</keyword>
<dbReference type="Pfam" id="PF00072">
    <property type="entry name" value="Response_reg"/>
    <property type="match status" value="1"/>
</dbReference>
<organism evidence="6 7">
    <name type="scientific">Flagellimonas spongiicola</name>
    <dbReference type="NCBI Taxonomy" id="2942208"/>
    <lineage>
        <taxon>Bacteria</taxon>
        <taxon>Pseudomonadati</taxon>
        <taxon>Bacteroidota</taxon>
        <taxon>Flavobacteriia</taxon>
        <taxon>Flavobacteriales</taxon>
        <taxon>Flavobacteriaceae</taxon>
        <taxon>Flagellimonas</taxon>
    </lineage>
</organism>
<dbReference type="Gene3D" id="3.40.50.2300">
    <property type="match status" value="1"/>
</dbReference>
<dbReference type="SUPFAM" id="SSF52172">
    <property type="entry name" value="CheY-like"/>
    <property type="match status" value="1"/>
</dbReference>
<dbReference type="InterPro" id="IPR001789">
    <property type="entry name" value="Sig_transdc_resp-reg_receiver"/>
</dbReference>
<keyword evidence="7" id="KW-1185">Reference proteome</keyword>
<evidence type="ECO:0000256" key="1">
    <source>
        <dbReference type="ARBA" id="ARBA00023125"/>
    </source>
</evidence>
<evidence type="ECO:0000259" key="5">
    <source>
        <dbReference type="PROSITE" id="PS51755"/>
    </source>
</evidence>
<dbReference type="PANTHER" id="PTHR48111:SF73">
    <property type="entry name" value="ALKALINE PHOSPHATASE SYNTHESIS TRANSCRIPTIONAL REGULATORY PROTEIN PHOP"/>
    <property type="match status" value="1"/>
</dbReference>
<dbReference type="Gene3D" id="6.10.250.690">
    <property type="match status" value="1"/>
</dbReference>
<feature type="DNA-binding region" description="OmpR/PhoB-type" evidence="3">
    <location>
        <begin position="133"/>
        <end position="232"/>
    </location>
</feature>
<dbReference type="PROSITE" id="PS50110">
    <property type="entry name" value="RESPONSE_REGULATORY"/>
    <property type="match status" value="1"/>
</dbReference>
<dbReference type="Pfam" id="PF00486">
    <property type="entry name" value="Trans_reg_C"/>
    <property type="match status" value="1"/>
</dbReference>
<feature type="domain" description="Response regulatory" evidence="4">
    <location>
        <begin position="3"/>
        <end position="117"/>
    </location>
</feature>
<dbReference type="RefSeq" id="WP_249658178.1">
    <property type="nucleotide sequence ID" value="NZ_JAMFMA010000003.1"/>
</dbReference>
<evidence type="ECO:0000256" key="2">
    <source>
        <dbReference type="PROSITE-ProRule" id="PRU00169"/>
    </source>
</evidence>
<dbReference type="SMART" id="SM00862">
    <property type="entry name" value="Trans_reg_C"/>
    <property type="match status" value="1"/>
</dbReference>
<evidence type="ECO:0000313" key="6">
    <source>
        <dbReference type="EMBL" id="MCL6274989.1"/>
    </source>
</evidence>
<dbReference type="PROSITE" id="PS51755">
    <property type="entry name" value="OMPR_PHOB"/>
    <property type="match status" value="1"/>
</dbReference>
<dbReference type="InterPro" id="IPR039420">
    <property type="entry name" value="WalR-like"/>
</dbReference>
<dbReference type="CDD" id="cd00383">
    <property type="entry name" value="trans_reg_C"/>
    <property type="match status" value="1"/>
</dbReference>
<reference evidence="6 7" key="1">
    <citation type="submission" date="2022-05" db="EMBL/GenBank/DDBJ databases">
        <authorList>
            <person name="Park J.-S."/>
        </authorList>
    </citation>
    <scope>NUCLEOTIDE SEQUENCE [LARGE SCALE GENOMIC DNA]</scope>
    <source>
        <strain evidence="6 7">2012CJ35-5</strain>
    </source>
</reference>
<dbReference type="SMART" id="SM00448">
    <property type="entry name" value="REC"/>
    <property type="match status" value="1"/>
</dbReference>
<feature type="modified residue" description="4-aspartylphosphate" evidence="2">
    <location>
        <position position="52"/>
    </location>
</feature>
<evidence type="ECO:0000259" key="4">
    <source>
        <dbReference type="PROSITE" id="PS50110"/>
    </source>
</evidence>
<evidence type="ECO:0000256" key="3">
    <source>
        <dbReference type="PROSITE-ProRule" id="PRU01091"/>
    </source>
</evidence>
<proteinExistence type="predicted"/>
<dbReference type="InterPro" id="IPR016032">
    <property type="entry name" value="Sig_transdc_resp-reg_C-effctor"/>
</dbReference>
<accession>A0ABT0PUG2</accession>
<dbReference type="SUPFAM" id="SSF46894">
    <property type="entry name" value="C-terminal effector domain of the bipartite response regulators"/>
    <property type="match status" value="1"/>
</dbReference>